<reference evidence="1 2" key="1">
    <citation type="submission" date="2024-01" db="EMBL/GenBank/DDBJ databases">
        <title>Genome assemblies of Stephania.</title>
        <authorList>
            <person name="Yang L."/>
        </authorList>
    </citation>
    <scope>NUCLEOTIDE SEQUENCE [LARGE SCALE GENOMIC DNA]</scope>
    <source>
        <strain evidence="1">QJT</strain>
        <tissue evidence="1">Leaf</tissue>
    </source>
</reference>
<evidence type="ECO:0000313" key="1">
    <source>
        <dbReference type="EMBL" id="KAK9102302.1"/>
    </source>
</evidence>
<name>A0AAP0F4H6_9MAGN</name>
<protein>
    <submittedName>
        <fullName evidence="1">Uncharacterized protein</fullName>
    </submittedName>
</protein>
<comment type="caution">
    <text evidence="1">The sequence shown here is derived from an EMBL/GenBank/DDBJ whole genome shotgun (WGS) entry which is preliminary data.</text>
</comment>
<accession>A0AAP0F4H6</accession>
<keyword evidence="2" id="KW-1185">Reference proteome</keyword>
<organism evidence="1 2">
    <name type="scientific">Stephania japonica</name>
    <dbReference type="NCBI Taxonomy" id="461633"/>
    <lineage>
        <taxon>Eukaryota</taxon>
        <taxon>Viridiplantae</taxon>
        <taxon>Streptophyta</taxon>
        <taxon>Embryophyta</taxon>
        <taxon>Tracheophyta</taxon>
        <taxon>Spermatophyta</taxon>
        <taxon>Magnoliopsida</taxon>
        <taxon>Ranunculales</taxon>
        <taxon>Menispermaceae</taxon>
        <taxon>Menispermoideae</taxon>
        <taxon>Cissampelideae</taxon>
        <taxon>Stephania</taxon>
    </lineage>
</organism>
<proteinExistence type="predicted"/>
<sequence>MDSGVYRVNDRTTEQTDGRVDRVDNRSTAGRTRSGFVFSGGILGFLFPRNATTLSTGVLYSSGLLALSIPLA</sequence>
<dbReference type="AlphaFoldDB" id="A0AAP0F4H6"/>
<gene>
    <name evidence="1" type="ORF">Sjap_019556</name>
</gene>
<evidence type="ECO:0000313" key="2">
    <source>
        <dbReference type="Proteomes" id="UP001417504"/>
    </source>
</evidence>
<dbReference type="Proteomes" id="UP001417504">
    <property type="component" value="Unassembled WGS sequence"/>
</dbReference>
<dbReference type="EMBL" id="JBBNAE010000008">
    <property type="protein sequence ID" value="KAK9102302.1"/>
    <property type="molecule type" value="Genomic_DNA"/>
</dbReference>